<evidence type="ECO:0000313" key="2">
    <source>
        <dbReference type="EMBL" id="CEK90647.1"/>
    </source>
</evidence>
<sequence length="54" mass="6272">MENKYRDRGFERRFLSGILLGGNLDVSLLHDVEAYVPGCNLFTFLAKTHKEWLT</sequence>
<proteinExistence type="predicted"/>
<protein>
    <submittedName>
        <fullName evidence="1">Uncharacterized protein</fullName>
    </submittedName>
</protein>
<accession>A0A0B7BBC0</accession>
<dbReference type="EMBL" id="HACG01043779">
    <property type="protein sequence ID" value="CEK90644.1"/>
    <property type="molecule type" value="Transcribed_RNA"/>
</dbReference>
<dbReference type="AlphaFoldDB" id="A0A0B7BBC0"/>
<organism evidence="1">
    <name type="scientific">Arion vulgaris</name>
    <dbReference type="NCBI Taxonomy" id="1028688"/>
    <lineage>
        <taxon>Eukaryota</taxon>
        <taxon>Metazoa</taxon>
        <taxon>Spiralia</taxon>
        <taxon>Lophotrochozoa</taxon>
        <taxon>Mollusca</taxon>
        <taxon>Gastropoda</taxon>
        <taxon>Heterobranchia</taxon>
        <taxon>Euthyneura</taxon>
        <taxon>Panpulmonata</taxon>
        <taxon>Eupulmonata</taxon>
        <taxon>Stylommatophora</taxon>
        <taxon>Helicina</taxon>
        <taxon>Arionoidea</taxon>
        <taxon>Arionidae</taxon>
        <taxon>Arion</taxon>
    </lineage>
</organism>
<dbReference type="EMBL" id="HACG01043782">
    <property type="protein sequence ID" value="CEK90647.1"/>
    <property type="molecule type" value="Transcribed_RNA"/>
</dbReference>
<reference evidence="1" key="1">
    <citation type="submission" date="2014-12" db="EMBL/GenBank/DDBJ databases">
        <title>Insight into the proteome of Arion vulgaris.</title>
        <authorList>
            <person name="Aradska J."/>
            <person name="Bulat T."/>
            <person name="Smidak R."/>
            <person name="Sarate P."/>
            <person name="Gangsoo J."/>
            <person name="Sialana F."/>
            <person name="Bilban M."/>
            <person name="Lubec G."/>
        </authorList>
    </citation>
    <scope>NUCLEOTIDE SEQUENCE</scope>
    <source>
        <tissue evidence="1">Skin</tissue>
    </source>
</reference>
<evidence type="ECO:0000313" key="1">
    <source>
        <dbReference type="EMBL" id="CEK90644.1"/>
    </source>
</evidence>
<gene>
    <name evidence="1" type="primary">ORF177832</name>
    <name evidence="2" type="synonym">ORF177842</name>
</gene>
<name>A0A0B7BBC0_9EUPU</name>